<dbReference type="AlphaFoldDB" id="B7FVZ9"/>
<dbReference type="EMBL" id="CM000608">
    <property type="protein sequence ID" value="EEC49494.1"/>
    <property type="molecule type" value="Genomic_DNA"/>
</dbReference>
<dbReference type="eggNOG" id="KOG2313">
    <property type="taxonomic scope" value="Eukaryota"/>
</dbReference>
<dbReference type="GeneID" id="7199587"/>
<reference evidence="3" key="2">
    <citation type="submission" date="2008-08" db="EMBL/GenBank/DDBJ databases">
        <authorList>
            <consortium name="Diatom Consortium"/>
            <person name="Grigoriev I."/>
            <person name="Grimwood J."/>
            <person name="Kuo A."/>
            <person name="Otillar R.P."/>
            <person name="Salamov A."/>
            <person name="Detter J.C."/>
            <person name="Lindquist E."/>
            <person name="Shapiro H."/>
            <person name="Lucas S."/>
            <person name="Glavina del Rio T."/>
            <person name="Pitluck S."/>
            <person name="Rokhsar D."/>
            <person name="Bowler C."/>
        </authorList>
    </citation>
    <scope>GENOME REANNOTATION</scope>
    <source>
        <strain evidence="3">CCAP 1055/1</strain>
    </source>
</reference>
<name>B7FVZ9_PHATC</name>
<dbReference type="InParanoid" id="B7FVZ9"/>
<evidence type="ECO:0000313" key="2">
    <source>
        <dbReference type="EMBL" id="EEC49494.1"/>
    </source>
</evidence>
<dbReference type="InterPro" id="IPR036065">
    <property type="entry name" value="BolA-like_sf"/>
</dbReference>
<dbReference type="GO" id="GO:0016226">
    <property type="term" value="P:iron-sulfur cluster assembly"/>
    <property type="evidence" value="ECO:0007669"/>
    <property type="project" value="TreeGrafter"/>
</dbReference>
<protein>
    <recommendedName>
        <fullName evidence="4">BolA family transcriptional regulator</fullName>
    </recommendedName>
</protein>
<keyword evidence="3" id="KW-1185">Reference proteome</keyword>
<dbReference type="PIRSF" id="PIRSF003113">
    <property type="entry name" value="BolA"/>
    <property type="match status" value="1"/>
</dbReference>
<comment type="similarity">
    <text evidence="1">Belongs to the BolA/IbaG family.</text>
</comment>
<dbReference type="SUPFAM" id="SSF82657">
    <property type="entry name" value="BolA-like"/>
    <property type="match status" value="1"/>
</dbReference>
<proteinExistence type="inferred from homology"/>
<accession>B7FVZ9</accession>
<dbReference type="STRING" id="556484.B7FVZ9"/>
<feature type="non-terminal residue" evidence="2">
    <location>
        <position position="1"/>
    </location>
</feature>
<dbReference type="PANTHER" id="PTHR46230:SF7">
    <property type="entry name" value="BOLA-LIKE PROTEIN 1"/>
    <property type="match status" value="1"/>
</dbReference>
<dbReference type="HOGENOM" id="CLU_041968_0_0_1"/>
<evidence type="ECO:0000256" key="1">
    <source>
        <dbReference type="RuleBase" id="RU003860"/>
    </source>
</evidence>
<reference evidence="2 3" key="1">
    <citation type="journal article" date="2008" name="Nature">
        <title>The Phaeodactylum genome reveals the evolutionary history of diatom genomes.</title>
        <authorList>
            <person name="Bowler C."/>
            <person name="Allen A.E."/>
            <person name="Badger J.H."/>
            <person name="Grimwood J."/>
            <person name="Jabbari K."/>
            <person name="Kuo A."/>
            <person name="Maheswari U."/>
            <person name="Martens C."/>
            <person name="Maumus F."/>
            <person name="Otillar R.P."/>
            <person name="Rayko E."/>
            <person name="Salamov A."/>
            <person name="Vandepoele K."/>
            <person name="Beszteri B."/>
            <person name="Gruber A."/>
            <person name="Heijde M."/>
            <person name="Katinka M."/>
            <person name="Mock T."/>
            <person name="Valentin K."/>
            <person name="Verret F."/>
            <person name="Berges J.A."/>
            <person name="Brownlee C."/>
            <person name="Cadoret J.P."/>
            <person name="Chiovitti A."/>
            <person name="Choi C.J."/>
            <person name="Coesel S."/>
            <person name="De Martino A."/>
            <person name="Detter J.C."/>
            <person name="Durkin C."/>
            <person name="Falciatore A."/>
            <person name="Fournet J."/>
            <person name="Haruta M."/>
            <person name="Huysman M.J."/>
            <person name="Jenkins B.D."/>
            <person name="Jiroutova K."/>
            <person name="Jorgensen R.E."/>
            <person name="Joubert Y."/>
            <person name="Kaplan A."/>
            <person name="Kroger N."/>
            <person name="Kroth P.G."/>
            <person name="La Roche J."/>
            <person name="Lindquist E."/>
            <person name="Lommer M."/>
            <person name="Martin-Jezequel V."/>
            <person name="Lopez P.J."/>
            <person name="Lucas S."/>
            <person name="Mangogna M."/>
            <person name="McGinnis K."/>
            <person name="Medlin L.K."/>
            <person name="Montsant A."/>
            <person name="Oudot-Le Secq M.P."/>
            <person name="Napoli C."/>
            <person name="Obornik M."/>
            <person name="Parker M.S."/>
            <person name="Petit J.L."/>
            <person name="Porcel B.M."/>
            <person name="Poulsen N."/>
            <person name="Robison M."/>
            <person name="Rychlewski L."/>
            <person name="Rynearson T.A."/>
            <person name="Schmutz J."/>
            <person name="Shapiro H."/>
            <person name="Siaut M."/>
            <person name="Stanley M."/>
            <person name="Sussman M.R."/>
            <person name="Taylor A.R."/>
            <person name="Vardi A."/>
            <person name="von Dassow P."/>
            <person name="Vyverman W."/>
            <person name="Willis A."/>
            <person name="Wyrwicz L.S."/>
            <person name="Rokhsar D.S."/>
            <person name="Weissenbach J."/>
            <person name="Armbrust E.V."/>
            <person name="Green B.R."/>
            <person name="Van de Peer Y."/>
            <person name="Grigoriev I.V."/>
        </authorList>
    </citation>
    <scope>NUCLEOTIDE SEQUENCE [LARGE SCALE GENOMIC DNA]</scope>
    <source>
        <strain evidence="2 3">CCAP 1055/1</strain>
    </source>
</reference>
<dbReference type="KEGG" id="pti:PHATRDRAFT_11230"/>
<dbReference type="Gene3D" id="3.30.300.90">
    <property type="entry name" value="BolA-like"/>
    <property type="match status" value="1"/>
</dbReference>
<organism evidence="2 3">
    <name type="scientific">Phaeodactylum tricornutum (strain CCAP 1055/1)</name>
    <dbReference type="NCBI Taxonomy" id="556484"/>
    <lineage>
        <taxon>Eukaryota</taxon>
        <taxon>Sar</taxon>
        <taxon>Stramenopiles</taxon>
        <taxon>Ochrophyta</taxon>
        <taxon>Bacillariophyta</taxon>
        <taxon>Bacillariophyceae</taxon>
        <taxon>Bacillariophycidae</taxon>
        <taxon>Naviculales</taxon>
        <taxon>Phaeodactylaceae</taxon>
        <taxon>Phaeodactylum</taxon>
    </lineage>
</organism>
<dbReference type="PaxDb" id="2850-Phatr11230"/>
<dbReference type="OrthoDB" id="411584at2759"/>
<dbReference type="InterPro" id="IPR002634">
    <property type="entry name" value="BolA"/>
</dbReference>
<dbReference type="Pfam" id="PF01722">
    <property type="entry name" value="BolA"/>
    <property type="match status" value="1"/>
</dbReference>
<sequence>RPMYDGIINALQKLQPGELRLVDNSQQHAGHAGAKGLDGDETHFDLYITSDAFDGLSLVKRHKLVYMMLGEIMPKIHALQIKALTLAEADAKK</sequence>
<evidence type="ECO:0008006" key="4">
    <source>
        <dbReference type="Google" id="ProtNLM"/>
    </source>
</evidence>
<evidence type="ECO:0000313" key="3">
    <source>
        <dbReference type="Proteomes" id="UP000000759"/>
    </source>
</evidence>
<dbReference type="Proteomes" id="UP000000759">
    <property type="component" value="Chromosome 5"/>
</dbReference>
<dbReference type="RefSeq" id="XP_002178796.1">
    <property type="nucleotide sequence ID" value="XM_002178760.1"/>
</dbReference>
<gene>
    <name evidence="2" type="ORF">PHATRDRAFT_11230</name>
</gene>
<dbReference type="PANTHER" id="PTHR46230">
    <property type="match status" value="1"/>
</dbReference>